<feature type="domain" description="Glycosyl transferase family 1" evidence="2">
    <location>
        <begin position="609"/>
        <end position="702"/>
    </location>
</feature>
<keyword evidence="1" id="KW-0808">Transferase</keyword>
<name>A0ABT8VH72_9BACL</name>
<comment type="caution">
    <text evidence="3">The sequence shown here is derived from an EMBL/GenBank/DDBJ whole genome shotgun (WGS) entry which is preliminary data.</text>
</comment>
<dbReference type="CDD" id="cd03801">
    <property type="entry name" value="GT4_PimA-like"/>
    <property type="match status" value="1"/>
</dbReference>
<dbReference type="PANTHER" id="PTHR46401:SF2">
    <property type="entry name" value="GLYCOSYLTRANSFERASE WBBK-RELATED"/>
    <property type="match status" value="1"/>
</dbReference>
<dbReference type="Gene3D" id="3.40.50.2000">
    <property type="entry name" value="Glycogen Phosphorylase B"/>
    <property type="match status" value="2"/>
</dbReference>
<dbReference type="RefSeq" id="WP_302880561.1">
    <property type="nucleotide sequence ID" value="NZ_JAUMKJ010000038.1"/>
</dbReference>
<keyword evidence="4" id="KW-1185">Reference proteome</keyword>
<dbReference type="Pfam" id="PF13692">
    <property type="entry name" value="Glyco_trans_1_4"/>
    <property type="match status" value="1"/>
</dbReference>
<evidence type="ECO:0000313" key="3">
    <source>
        <dbReference type="EMBL" id="MDO3680296.1"/>
    </source>
</evidence>
<dbReference type="Proteomes" id="UP001168883">
    <property type="component" value="Unassembled WGS sequence"/>
</dbReference>
<accession>A0ABT8VH72</accession>
<dbReference type="Pfam" id="PF00534">
    <property type="entry name" value="Glycos_transf_1"/>
    <property type="match status" value="1"/>
</dbReference>
<evidence type="ECO:0000313" key="4">
    <source>
        <dbReference type="Proteomes" id="UP001168883"/>
    </source>
</evidence>
<dbReference type="Gene3D" id="3.40.50.11090">
    <property type="match status" value="1"/>
</dbReference>
<dbReference type="PANTHER" id="PTHR46401">
    <property type="entry name" value="GLYCOSYLTRANSFERASE WBBK-RELATED"/>
    <property type="match status" value="1"/>
</dbReference>
<protein>
    <submittedName>
        <fullName evidence="3">Glycosyltransferase</fullName>
    </submittedName>
</protein>
<dbReference type="EMBL" id="JAUMKJ010000038">
    <property type="protein sequence ID" value="MDO3680296.1"/>
    <property type="molecule type" value="Genomic_DNA"/>
</dbReference>
<gene>
    <name evidence="3" type="ORF">Q3C12_25130</name>
</gene>
<evidence type="ECO:0000259" key="2">
    <source>
        <dbReference type="Pfam" id="PF00534"/>
    </source>
</evidence>
<dbReference type="InterPro" id="IPR001296">
    <property type="entry name" value="Glyco_trans_1"/>
</dbReference>
<organism evidence="3 4">
    <name type="scientific">Paenibacillus ehimensis</name>
    <dbReference type="NCBI Taxonomy" id="79264"/>
    <lineage>
        <taxon>Bacteria</taxon>
        <taxon>Bacillati</taxon>
        <taxon>Bacillota</taxon>
        <taxon>Bacilli</taxon>
        <taxon>Bacillales</taxon>
        <taxon>Paenibacillaceae</taxon>
        <taxon>Paenibacillus</taxon>
    </lineage>
</organism>
<reference evidence="3" key="1">
    <citation type="submission" date="2023-07" db="EMBL/GenBank/DDBJ databases">
        <authorList>
            <person name="Aktuganov G."/>
            <person name="Boyko T."/>
            <person name="Delegan Y."/>
            <person name="Galimzianova N."/>
            <person name="Gilvanova E."/>
            <person name="Korobov V."/>
            <person name="Kuzmina L."/>
            <person name="Melentiev A."/>
            <person name="Milman P."/>
            <person name="Ryabova A."/>
            <person name="Stupak E."/>
            <person name="Yasakov T."/>
            <person name="Zharikova N."/>
            <person name="Zhurenko E."/>
        </authorList>
    </citation>
    <scope>NUCLEOTIDE SEQUENCE</scope>
    <source>
        <strain evidence="3">IB-739</strain>
    </source>
</reference>
<evidence type="ECO:0000256" key="1">
    <source>
        <dbReference type="ARBA" id="ARBA00022679"/>
    </source>
</evidence>
<sequence length="743" mass="86882">MTQIDILLKKSISTIKYDGVGSFIKKSFDYTKRKALRKKIHIQCYKDILFINGCTLPHPTRYRVDHQIEQLHFNGYSCDVVYYENLELEMVKYYRGFVFFRCPYTDIIGDFIERAKYFNKKVFFDIDDLVIDYKYVKDIKYLETMTRRDYEMYMDGVERTKKTLSLCDYAITTTSRLANELSSYVPTVFINRNVASEKMVELSQLALKAKEEEKNNDKIILGYFSGSITHNDDFNMILPVMKNVLKKYSNVYLKIVGILDVPSEFVEFKEKIITEKFMDWTKLPELIAGVDINLAPLEESIFNEAKSENKWVEAALVKVPTIASNVGAFAELIKHGENGVLCNSVEEWEMYLEKLIEEEQYRNNIGNKAFQFVMENCITSYTGYKLFDFLHSVLSENIAFVLPSTQISGGVNVVIKHCNILRDAGKDVTIISMNEDHSNLKNMDGEINVVSYHRTSFHVSFDNCVATLWSTVDFINKYPKIRNKFYLVQNFETNFYEYGHIFRVWANLTYNSFNDLQYITISKWCEDWLKNKFNKNSGFARNGIDLGLFKYVERDFNGKIRILVEGNSNDHYKNVDESFKITNQLDRNKFEIWYLSYNGKPKEWYKIDRFFHKVPYQEVCQTYQDCHILLKSSILESFSYPPLEMMATGGIAVVSPNGGNVEYLKDKENCLLYEQGNINQAIQLIKEICENEILRRKLIINGLDTAKSRDWKLITNEILELYQMNPDQNSLREGGKVFENQKC</sequence>
<proteinExistence type="predicted"/>
<dbReference type="SUPFAM" id="SSF53756">
    <property type="entry name" value="UDP-Glycosyltransferase/glycogen phosphorylase"/>
    <property type="match status" value="2"/>
</dbReference>